<feature type="region of interest" description="Disordered" evidence="1">
    <location>
        <begin position="778"/>
        <end position="799"/>
    </location>
</feature>
<feature type="compositionally biased region" description="Low complexity" evidence="1">
    <location>
        <begin position="123"/>
        <end position="135"/>
    </location>
</feature>
<evidence type="ECO:0000313" key="2">
    <source>
        <dbReference type="EMBL" id="KAF5345478.1"/>
    </source>
</evidence>
<evidence type="ECO:0008006" key="4">
    <source>
        <dbReference type="Google" id="ProtNLM"/>
    </source>
</evidence>
<keyword evidence="3" id="KW-1185">Reference proteome</keyword>
<feature type="region of interest" description="Disordered" evidence="1">
    <location>
        <begin position="483"/>
        <end position="510"/>
    </location>
</feature>
<dbReference type="AlphaFoldDB" id="A0A8H5FR02"/>
<feature type="compositionally biased region" description="Gly residues" evidence="1">
    <location>
        <begin position="527"/>
        <end position="545"/>
    </location>
</feature>
<dbReference type="OrthoDB" id="3259156at2759"/>
<feature type="compositionally biased region" description="Basic residues" evidence="1">
    <location>
        <begin position="189"/>
        <end position="199"/>
    </location>
</feature>
<proteinExistence type="predicted"/>
<evidence type="ECO:0000313" key="3">
    <source>
        <dbReference type="Proteomes" id="UP000559027"/>
    </source>
</evidence>
<dbReference type="Proteomes" id="UP000559027">
    <property type="component" value="Unassembled WGS sequence"/>
</dbReference>
<feature type="compositionally biased region" description="Low complexity" evidence="1">
    <location>
        <begin position="349"/>
        <end position="358"/>
    </location>
</feature>
<evidence type="ECO:0000256" key="1">
    <source>
        <dbReference type="SAM" id="MobiDB-lite"/>
    </source>
</evidence>
<feature type="compositionally biased region" description="Low complexity" evidence="1">
    <location>
        <begin position="178"/>
        <end position="188"/>
    </location>
</feature>
<name>A0A8H5FR02_9AGAR</name>
<feature type="compositionally biased region" description="Basic and acidic residues" evidence="1">
    <location>
        <begin position="954"/>
        <end position="964"/>
    </location>
</feature>
<protein>
    <recommendedName>
        <fullName evidence="4">F-box domain-containing protein</fullName>
    </recommendedName>
</protein>
<feature type="region of interest" description="Disordered" evidence="1">
    <location>
        <begin position="697"/>
        <end position="717"/>
    </location>
</feature>
<feature type="region of interest" description="Disordered" evidence="1">
    <location>
        <begin position="65"/>
        <end position="166"/>
    </location>
</feature>
<feature type="compositionally biased region" description="Polar residues" evidence="1">
    <location>
        <begin position="363"/>
        <end position="374"/>
    </location>
</feature>
<feature type="compositionally biased region" description="Polar residues" evidence="1">
    <location>
        <begin position="602"/>
        <end position="621"/>
    </location>
</feature>
<feature type="compositionally biased region" description="Low complexity" evidence="1">
    <location>
        <begin position="646"/>
        <end position="683"/>
    </location>
</feature>
<comment type="caution">
    <text evidence="2">The sequence shown here is derived from an EMBL/GenBank/DDBJ whole genome shotgun (WGS) entry which is preliminary data.</text>
</comment>
<dbReference type="EMBL" id="JAACJO010000045">
    <property type="protein sequence ID" value="KAF5345478.1"/>
    <property type="molecule type" value="Genomic_DNA"/>
</dbReference>
<feature type="compositionally biased region" description="Low complexity" evidence="1">
    <location>
        <begin position="226"/>
        <end position="239"/>
    </location>
</feature>
<sequence>MQQQRHDLPSLQHKPLPTIPGARPSLATLKMTGGGAIENIPRQRTASSTTASELIRRVSNIFSSRRGGSITRRNGSTKRRPPALNLPHRGVSRVYESSLYSLSDEDEEDDDIRRPSGLGSAVSISSLPPSLFSPSHNNVAGAGNTGDDNEGDNKQGSGKGAPSHMPFGYIRARATSTPNLLRSLSLRSRGSKRSKKGRPRNNSGISSRDGTTTEDSHSHRAHFHLPLRSSTSLLPQSRSSADDKSHGGAGPMTVLSIPAETIALVFTYLDSKSSIAQIAHTCHLFLSASRMVLYTHINLDEFQSESQLERFVALLASRRDFTDLVRTFSCTSWPRFFLPTKPQLPPPSTTSLSATTSPVAHSPPQSRSSYTGPSSSIHPIQLFLDHDQDQDPATQHRNTLLTATFTLAFQRMSNLISLTLPSYDHDLLAYHTAFGLRNITFLCSTILREEGKALFGWLDGQINIVRLEFPNLLVIDGELDFGSSGDEPGEGKTSIGIVGKGKGVRPVTSSGSGLLRQISASAAIGSGSPGAGGETKTGKGDGGGGGKKYMVAPYLVPLNSASSPKPPNLTINRSQSPAARPRPRDHLKLSPRPKSAAPDSPSYATFSEALSKTTTPTISENPSPLSTPSPRTPSHVPFPTSRDSDPSSPRPLTVAITSSANPLASSSTSPSSPLSSPTLLPNLTTLHGPPSLIIALSSPPSSSLSPITSGSSGGNTRRPLHSISLNITNTLYSGLRPATIMARLVGTTRVLTLRFGESVDRRSVEKVLGAAGSSLGGARERSLVGDEDSGADEKGNERKVKGEMNGGFTFGRGEWKGLVELNIGFVAGGPGSDEVLHKMISSTVLRYPYLRVLTLKYLPPGSLTPPSSSHTSTSPVLNIINANELSPSHNSMLPTPPQSISPLPTTPTSFTSSTISAPPSLIGSVITPTTPFTPTLTTAGGAVPMVKSVPPRNESLRKKPVKMEKALSPPERAYVRQWTKHCVDLERVVFLSGGEWVRGRK</sequence>
<feature type="compositionally biased region" description="Polar residues" evidence="1">
    <location>
        <begin position="559"/>
        <end position="576"/>
    </location>
</feature>
<reference evidence="2 3" key="1">
    <citation type="journal article" date="2020" name="ISME J.">
        <title>Uncovering the hidden diversity of litter-decomposition mechanisms in mushroom-forming fungi.</title>
        <authorList>
            <person name="Floudas D."/>
            <person name="Bentzer J."/>
            <person name="Ahren D."/>
            <person name="Johansson T."/>
            <person name="Persson P."/>
            <person name="Tunlid A."/>
        </authorList>
    </citation>
    <scope>NUCLEOTIDE SEQUENCE [LARGE SCALE GENOMIC DNA]</scope>
    <source>
        <strain evidence="2 3">CBS 146.42</strain>
    </source>
</reference>
<feature type="region of interest" description="Disordered" evidence="1">
    <location>
        <begin position="178"/>
        <end position="249"/>
    </location>
</feature>
<gene>
    <name evidence="2" type="ORF">D9756_011372</name>
</gene>
<feature type="compositionally biased region" description="Low complexity" evidence="1">
    <location>
        <begin position="697"/>
        <end position="710"/>
    </location>
</feature>
<feature type="region of interest" description="Disordered" evidence="1">
    <location>
        <begin position="524"/>
        <end position="545"/>
    </location>
</feature>
<organism evidence="2 3">
    <name type="scientific">Leucocoprinus leucothites</name>
    <dbReference type="NCBI Taxonomy" id="201217"/>
    <lineage>
        <taxon>Eukaryota</taxon>
        <taxon>Fungi</taxon>
        <taxon>Dikarya</taxon>
        <taxon>Basidiomycota</taxon>
        <taxon>Agaricomycotina</taxon>
        <taxon>Agaricomycetes</taxon>
        <taxon>Agaricomycetidae</taxon>
        <taxon>Agaricales</taxon>
        <taxon>Agaricineae</taxon>
        <taxon>Agaricaceae</taxon>
        <taxon>Leucocoprinus</taxon>
    </lineage>
</organism>
<feature type="region of interest" description="Disordered" evidence="1">
    <location>
        <begin position="344"/>
        <end position="374"/>
    </location>
</feature>
<feature type="region of interest" description="Disordered" evidence="1">
    <location>
        <begin position="943"/>
        <end position="964"/>
    </location>
</feature>
<feature type="region of interest" description="Disordered" evidence="1">
    <location>
        <begin position="557"/>
        <end position="683"/>
    </location>
</feature>
<accession>A0A8H5FR02</accession>
<feature type="region of interest" description="Disordered" evidence="1">
    <location>
        <begin position="1"/>
        <end position="25"/>
    </location>
</feature>